<keyword evidence="9 12" id="KW-0030">Aminoacyl-tRNA synthetase</keyword>
<evidence type="ECO:0000256" key="12">
    <source>
        <dbReference type="HAMAP-Rule" id="MF_00176"/>
    </source>
</evidence>
<keyword evidence="6 12" id="KW-0547">Nucleotide-binding</keyword>
<feature type="binding site" evidence="13">
    <location>
        <position position="384"/>
    </location>
    <ligand>
        <name>L-serine</name>
        <dbReference type="ChEBI" id="CHEBI:33384"/>
    </ligand>
</feature>
<dbReference type="InterPro" id="IPR002314">
    <property type="entry name" value="aa-tRNA-synt_IIb"/>
</dbReference>
<dbReference type="Gene3D" id="1.10.287.40">
    <property type="entry name" value="Serine-tRNA synthetase, tRNA binding domain"/>
    <property type="match status" value="1"/>
</dbReference>
<evidence type="ECO:0000256" key="11">
    <source>
        <dbReference type="ARBA" id="ARBA00048823"/>
    </source>
</evidence>
<evidence type="ECO:0000256" key="9">
    <source>
        <dbReference type="ARBA" id="ARBA00023146"/>
    </source>
</evidence>
<dbReference type="GO" id="GO:0005737">
    <property type="term" value="C:cytoplasm"/>
    <property type="evidence" value="ECO:0007669"/>
    <property type="project" value="UniProtKB-SubCell"/>
</dbReference>
<comment type="caution">
    <text evidence="12">Lacks conserved residue(s) required for the propagation of feature annotation.</text>
</comment>
<keyword evidence="7 12" id="KW-0067">ATP-binding</keyword>
<dbReference type="SUPFAM" id="SSF55681">
    <property type="entry name" value="Class II aaRS and biotin synthetases"/>
    <property type="match status" value="1"/>
</dbReference>
<feature type="binding site" evidence="13">
    <location>
        <position position="263"/>
    </location>
    <ligand>
        <name>L-serine</name>
        <dbReference type="ChEBI" id="CHEBI:33384"/>
    </ligand>
</feature>
<dbReference type="GO" id="GO:0005524">
    <property type="term" value="F:ATP binding"/>
    <property type="evidence" value="ECO:0007669"/>
    <property type="project" value="UniProtKB-UniRule"/>
</dbReference>
<dbReference type="NCBIfam" id="TIGR00414">
    <property type="entry name" value="serS"/>
    <property type="match status" value="1"/>
</dbReference>
<dbReference type="GO" id="GO:0006434">
    <property type="term" value="P:seryl-tRNA aminoacylation"/>
    <property type="evidence" value="ECO:0007669"/>
    <property type="project" value="UniProtKB-UniRule"/>
</dbReference>
<evidence type="ECO:0000256" key="3">
    <source>
        <dbReference type="ARBA" id="ARBA00010728"/>
    </source>
</evidence>
<keyword evidence="4 12" id="KW-0963">Cytoplasm</keyword>
<dbReference type="InterPro" id="IPR002317">
    <property type="entry name" value="Ser-tRNA-ligase_type_1"/>
</dbReference>
<gene>
    <name evidence="12" type="primary">serS</name>
    <name evidence="17" type="ORF">C0197_01755</name>
</gene>
<feature type="domain" description="Aminoacyl-transfer RNA synthetases class-II family profile" evidence="16">
    <location>
        <begin position="174"/>
        <end position="411"/>
    </location>
</feature>
<evidence type="ECO:0000256" key="13">
    <source>
        <dbReference type="PIRSR" id="PIRSR001529-1"/>
    </source>
</evidence>
<dbReference type="AlphaFoldDB" id="A0A2N7PKQ1"/>
<evidence type="ECO:0000256" key="5">
    <source>
        <dbReference type="ARBA" id="ARBA00022598"/>
    </source>
</evidence>
<dbReference type="InterPro" id="IPR045864">
    <property type="entry name" value="aa-tRNA-synth_II/BPL/LPL"/>
</dbReference>
<comment type="function">
    <text evidence="12">Catalyzes the attachment of serine to tRNA(Ser). Is also able to aminoacylate tRNA(Sec) with serine, to form the misacylated tRNA L-seryl-tRNA(Sec), which will be further converted into selenocysteinyl-tRNA(Sec).</text>
</comment>
<feature type="binding site" evidence="12 14">
    <location>
        <begin position="263"/>
        <end position="265"/>
    </location>
    <ligand>
        <name>ATP</name>
        <dbReference type="ChEBI" id="CHEBI:30616"/>
    </ligand>
</feature>
<dbReference type="GO" id="GO:0016260">
    <property type="term" value="P:selenocysteine biosynthetic process"/>
    <property type="evidence" value="ECO:0007669"/>
    <property type="project" value="UniProtKB-UniRule"/>
</dbReference>
<proteinExistence type="inferred from homology"/>
<evidence type="ECO:0000256" key="6">
    <source>
        <dbReference type="ARBA" id="ARBA00022741"/>
    </source>
</evidence>
<feature type="binding site" evidence="12">
    <location>
        <position position="386"/>
    </location>
    <ligand>
        <name>L-serine</name>
        <dbReference type="ChEBI" id="CHEBI:33384"/>
    </ligand>
</feature>
<feature type="binding site" evidence="12 14">
    <location>
        <begin position="350"/>
        <end position="353"/>
    </location>
    <ligand>
        <name>ATP</name>
        <dbReference type="ChEBI" id="CHEBI:30616"/>
    </ligand>
</feature>
<dbReference type="InterPro" id="IPR033729">
    <property type="entry name" value="SerRS_core"/>
</dbReference>
<comment type="domain">
    <text evidence="12">Consists of two distinct domains, a catalytic core and a N-terminal extension that is involved in tRNA binding.</text>
</comment>
<dbReference type="HAMAP" id="MF_00176">
    <property type="entry name" value="Ser_tRNA_synth_type1"/>
    <property type="match status" value="1"/>
</dbReference>
<evidence type="ECO:0000259" key="16">
    <source>
        <dbReference type="PROSITE" id="PS50862"/>
    </source>
</evidence>
<evidence type="ECO:0000256" key="2">
    <source>
        <dbReference type="ARBA" id="ARBA00005045"/>
    </source>
</evidence>
<comment type="similarity">
    <text evidence="3 12">Belongs to the class-II aminoacyl-tRNA synthetase family. Type-1 seryl-tRNA synthetase subfamily.</text>
</comment>
<protein>
    <recommendedName>
        <fullName evidence="12">Serine--tRNA ligase</fullName>
        <ecNumber evidence="12">6.1.1.11</ecNumber>
    </recommendedName>
    <alternativeName>
        <fullName evidence="12">Seryl-tRNA synthetase</fullName>
        <shortName evidence="12">SerRS</shortName>
    </alternativeName>
    <alternativeName>
        <fullName evidence="12">Seryl-tRNA(Ser/Sec) synthetase</fullName>
    </alternativeName>
</protein>
<sequence>MLDLRLIREKPEWVKERLKTRGGQYPIDKVLQLDERRRALLQEVEVLRHERKEKSEEIGRLKKAGEISLAQTIAEQVRNIGDRLKILEEELKAVEKELFENLAAIPNIPHESVPYGESDKDNVVIKKFGDPPSFSFQPRPHWELGEILGIFDFERAAKITGSRFTIYYREGALLERALINFMLDLHIKKHRYTEVLPPFIVNEASMFGTGQLPKFKEELFKLEDWDYYLIPTAEVPVTNLHRDEILPEEILPLYYTAYTPCFRAEAGAHGKDIKGIVRQHQFNKVELVKFVTPETSYEELESLLLDAEEVLQLLELPYRVVVLCTGDLGFAAAKTYDIEVWSPGQNRYIEISSCSNFEDYQARRANIRYRPKGGGKPRFVHTLNGSGLAVGRTLMALLENYQQEDGSVIIPKVLHPYTGGLTKIEPKKS</sequence>
<feature type="binding site" evidence="12 13">
    <location>
        <position position="286"/>
    </location>
    <ligand>
        <name>L-serine</name>
        <dbReference type="ChEBI" id="CHEBI:33384"/>
    </ligand>
</feature>
<dbReference type="EC" id="6.1.1.11" evidence="12"/>
<dbReference type="PANTHER" id="PTHR43697">
    <property type="entry name" value="SERYL-TRNA SYNTHETASE"/>
    <property type="match status" value="1"/>
</dbReference>
<keyword evidence="8 12" id="KW-0648">Protein biosynthesis</keyword>
<evidence type="ECO:0000256" key="4">
    <source>
        <dbReference type="ARBA" id="ARBA00022490"/>
    </source>
</evidence>
<accession>A0A2N7PKQ1</accession>
<evidence type="ECO:0000256" key="8">
    <source>
        <dbReference type="ARBA" id="ARBA00022917"/>
    </source>
</evidence>
<evidence type="ECO:0000256" key="10">
    <source>
        <dbReference type="ARBA" id="ARBA00047929"/>
    </source>
</evidence>
<dbReference type="GO" id="GO:0004828">
    <property type="term" value="F:serine-tRNA ligase activity"/>
    <property type="evidence" value="ECO:0007669"/>
    <property type="project" value="UniProtKB-UniRule"/>
</dbReference>
<dbReference type="CDD" id="cd00770">
    <property type="entry name" value="SerRS_core"/>
    <property type="match status" value="1"/>
</dbReference>
<dbReference type="UniPathway" id="UPA00906">
    <property type="reaction ID" value="UER00895"/>
</dbReference>
<feature type="binding site" evidence="12">
    <location>
        <begin position="232"/>
        <end position="234"/>
    </location>
    <ligand>
        <name>L-serine</name>
        <dbReference type="ChEBI" id="CHEBI:33384"/>
    </ligand>
</feature>
<evidence type="ECO:0000313" key="17">
    <source>
        <dbReference type="EMBL" id="PMP63853.1"/>
    </source>
</evidence>
<dbReference type="Pfam" id="PF00587">
    <property type="entry name" value="tRNA-synt_2b"/>
    <property type="match status" value="1"/>
</dbReference>
<name>A0A2N7PKQ1_9BACT</name>
<feature type="coiled-coil region" evidence="15">
    <location>
        <begin position="30"/>
        <end position="104"/>
    </location>
</feature>
<dbReference type="SUPFAM" id="SSF46589">
    <property type="entry name" value="tRNA-binding arm"/>
    <property type="match status" value="1"/>
</dbReference>
<dbReference type="Pfam" id="PF02403">
    <property type="entry name" value="Seryl_tRNA_N"/>
    <property type="match status" value="1"/>
</dbReference>
<keyword evidence="5 12" id="KW-0436">Ligase</keyword>
<evidence type="ECO:0000256" key="1">
    <source>
        <dbReference type="ARBA" id="ARBA00004496"/>
    </source>
</evidence>
<dbReference type="PIRSF" id="PIRSF001529">
    <property type="entry name" value="Ser-tRNA-synth_IIa"/>
    <property type="match status" value="1"/>
</dbReference>
<comment type="subunit">
    <text evidence="12">Homodimer. The tRNA molecule binds across the dimer.</text>
</comment>
<keyword evidence="15" id="KW-0175">Coiled coil</keyword>
<dbReference type="PANTHER" id="PTHR43697:SF1">
    <property type="entry name" value="SERINE--TRNA LIGASE"/>
    <property type="match status" value="1"/>
</dbReference>
<comment type="catalytic activity">
    <reaction evidence="10 12">
        <text>tRNA(Sec) + L-serine + ATP = L-seryl-tRNA(Sec) + AMP + diphosphate + H(+)</text>
        <dbReference type="Rhea" id="RHEA:42580"/>
        <dbReference type="Rhea" id="RHEA-COMP:9742"/>
        <dbReference type="Rhea" id="RHEA-COMP:10128"/>
        <dbReference type="ChEBI" id="CHEBI:15378"/>
        <dbReference type="ChEBI" id="CHEBI:30616"/>
        <dbReference type="ChEBI" id="CHEBI:33019"/>
        <dbReference type="ChEBI" id="CHEBI:33384"/>
        <dbReference type="ChEBI" id="CHEBI:78442"/>
        <dbReference type="ChEBI" id="CHEBI:78533"/>
        <dbReference type="ChEBI" id="CHEBI:456215"/>
        <dbReference type="EC" id="6.1.1.11"/>
    </reaction>
</comment>
<organism evidence="17 18">
    <name type="scientific">Caldimicrobium thiodismutans</name>
    <dbReference type="NCBI Taxonomy" id="1653476"/>
    <lineage>
        <taxon>Bacteria</taxon>
        <taxon>Pseudomonadati</taxon>
        <taxon>Thermodesulfobacteriota</taxon>
        <taxon>Thermodesulfobacteria</taxon>
        <taxon>Thermodesulfobacteriales</taxon>
        <taxon>Thermodesulfobacteriaceae</taxon>
        <taxon>Caldimicrobium</taxon>
    </lineage>
</organism>
<dbReference type="InterPro" id="IPR006195">
    <property type="entry name" value="aa-tRNA-synth_II"/>
</dbReference>
<evidence type="ECO:0000256" key="14">
    <source>
        <dbReference type="PIRSR" id="PIRSR001529-2"/>
    </source>
</evidence>
<dbReference type="Proteomes" id="UP000235731">
    <property type="component" value="Unassembled WGS sequence"/>
</dbReference>
<dbReference type="InterPro" id="IPR010978">
    <property type="entry name" value="tRNA-bd_arm"/>
</dbReference>
<evidence type="ECO:0000256" key="15">
    <source>
        <dbReference type="SAM" id="Coils"/>
    </source>
</evidence>
<reference evidence="17 18" key="1">
    <citation type="submission" date="2018-01" db="EMBL/GenBank/DDBJ databases">
        <title>Metagenomic assembled genomes from two thermal pools in the Uzon Caldera, Kamchatka, Russia.</title>
        <authorList>
            <person name="Wilkins L."/>
            <person name="Ettinger C."/>
        </authorList>
    </citation>
    <scope>NUCLEOTIDE SEQUENCE [LARGE SCALE GENOMIC DNA]</scope>
    <source>
        <strain evidence="17">ZAV-15</strain>
    </source>
</reference>
<comment type="pathway">
    <text evidence="2 12">Aminoacyl-tRNA biosynthesis; selenocysteinyl-tRNA(Sec) biosynthesis; L-seryl-tRNA(Sec) from L-serine and tRNA(Sec): step 1/1.</text>
</comment>
<dbReference type="EMBL" id="PNIE01000026">
    <property type="protein sequence ID" value="PMP63853.1"/>
    <property type="molecule type" value="Genomic_DNA"/>
</dbReference>
<dbReference type="InterPro" id="IPR015866">
    <property type="entry name" value="Ser-tRNA-synth_1_N"/>
</dbReference>
<comment type="subcellular location">
    <subcellularLocation>
        <location evidence="1 12">Cytoplasm</location>
    </subcellularLocation>
</comment>
<dbReference type="InterPro" id="IPR042103">
    <property type="entry name" value="SerRS_1_N_sf"/>
</dbReference>
<evidence type="ECO:0000313" key="18">
    <source>
        <dbReference type="Proteomes" id="UP000235731"/>
    </source>
</evidence>
<evidence type="ECO:0000256" key="7">
    <source>
        <dbReference type="ARBA" id="ARBA00022840"/>
    </source>
</evidence>
<comment type="catalytic activity">
    <reaction evidence="11 12">
        <text>tRNA(Ser) + L-serine + ATP = L-seryl-tRNA(Ser) + AMP + diphosphate + H(+)</text>
        <dbReference type="Rhea" id="RHEA:12292"/>
        <dbReference type="Rhea" id="RHEA-COMP:9669"/>
        <dbReference type="Rhea" id="RHEA-COMP:9703"/>
        <dbReference type="ChEBI" id="CHEBI:15378"/>
        <dbReference type="ChEBI" id="CHEBI:30616"/>
        <dbReference type="ChEBI" id="CHEBI:33019"/>
        <dbReference type="ChEBI" id="CHEBI:33384"/>
        <dbReference type="ChEBI" id="CHEBI:78442"/>
        <dbReference type="ChEBI" id="CHEBI:78533"/>
        <dbReference type="ChEBI" id="CHEBI:456215"/>
        <dbReference type="EC" id="6.1.1.11"/>
    </reaction>
</comment>
<comment type="caution">
    <text evidence="17">The sequence shown here is derived from an EMBL/GenBank/DDBJ whole genome shotgun (WGS) entry which is preliminary data.</text>
</comment>
<dbReference type="PRINTS" id="PR00981">
    <property type="entry name" value="TRNASYNTHSER"/>
</dbReference>
<dbReference type="PROSITE" id="PS50862">
    <property type="entry name" value="AA_TRNA_LIGASE_II"/>
    <property type="match status" value="1"/>
</dbReference>
<dbReference type="Gene3D" id="3.30.930.10">
    <property type="entry name" value="Bira Bifunctional Protein, Domain 2"/>
    <property type="match status" value="1"/>
</dbReference>
<feature type="binding site" evidence="13">
    <location>
        <position position="232"/>
    </location>
    <ligand>
        <name>L-serine</name>
        <dbReference type="ChEBI" id="CHEBI:33384"/>
    </ligand>
</feature>